<protein>
    <submittedName>
        <fullName evidence="2">Uncharacterized protein</fullName>
    </submittedName>
</protein>
<feature type="compositionally biased region" description="Acidic residues" evidence="1">
    <location>
        <begin position="303"/>
        <end position="314"/>
    </location>
</feature>
<dbReference type="AlphaFoldDB" id="A0A9W9JJ14"/>
<reference evidence="2" key="1">
    <citation type="submission" date="2022-11" db="EMBL/GenBank/DDBJ databases">
        <authorList>
            <person name="Petersen C."/>
        </authorList>
    </citation>
    <scope>NUCLEOTIDE SEQUENCE</scope>
    <source>
        <strain evidence="2">IBT 20477</strain>
    </source>
</reference>
<proteinExistence type="predicted"/>
<dbReference type="EMBL" id="JAPQKQ010000005">
    <property type="protein sequence ID" value="KAJ5197224.1"/>
    <property type="molecule type" value="Genomic_DNA"/>
</dbReference>
<keyword evidence="3" id="KW-1185">Reference proteome</keyword>
<organism evidence="2 3">
    <name type="scientific">Penicillium cf. viridicatum</name>
    <dbReference type="NCBI Taxonomy" id="2972119"/>
    <lineage>
        <taxon>Eukaryota</taxon>
        <taxon>Fungi</taxon>
        <taxon>Dikarya</taxon>
        <taxon>Ascomycota</taxon>
        <taxon>Pezizomycotina</taxon>
        <taxon>Eurotiomycetes</taxon>
        <taxon>Eurotiomycetidae</taxon>
        <taxon>Eurotiales</taxon>
        <taxon>Aspergillaceae</taxon>
        <taxon>Penicillium</taxon>
    </lineage>
</organism>
<feature type="compositionally biased region" description="Basic and acidic residues" evidence="1">
    <location>
        <begin position="327"/>
        <end position="339"/>
    </location>
</feature>
<gene>
    <name evidence="2" type="ORF">N7449_007703</name>
</gene>
<feature type="region of interest" description="Disordered" evidence="1">
    <location>
        <begin position="303"/>
        <end position="347"/>
    </location>
</feature>
<dbReference type="OrthoDB" id="4177740at2759"/>
<sequence>MDPATSRQEKEERAQLRSRYNEAVSDLLQALKSEPKAAYSSDNLTELRVVLASFNPENSSFLESKACLFKPISSKELEEFSLSRFDLPKGSKYWYSDFDEIYHDPTHVENPSSAYIIGARAEQIFRYLRVYYNNLQKKSGRDPDFFEEFDGWNEIRVGNSFLDGGKGLLYGRCGGVPHWDIRAEREWQDDSNDSETTSPHIMLVVCTEDDATKADELLFGELGSITQAIRKRLDQKEFEKTSLFPVLAISFFGPRHGRLLQANFTKSGILKVRVSPIYSFVRKAEAPFDLFLRYYACDPQDGPEYEFYSDEEDAPTQAPEYVSPSTESEKENIAPKEYDDTPSVEES</sequence>
<name>A0A9W9JJ14_9EURO</name>
<dbReference type="Proteomes" id="UP001150942">
    <property type="component" value="Unassembled WGS sequence"/>
</dbReference>
<accession>A0A9W9JJ14</accession>
<evidence type="ECO:0000313" key="2">
    <source>
        <dbReference type="EMBL" id="KAJ5197224.1"/>
    </source>
</evidence>
<evidence type="ECO:0000313" key="3">
    <source>
        <dbReference type="Proteomes" id="UP001150942"/>
    </source>
</evidence>
<evidence type="ECO:0000256" key="1">
    <source>
        <dbReference type="SAM" id="MobiDB-lite"/>
    </source>
</evidence>
<reference evidence="2" key="2">
    <citation type="journal article" date="2023" name="IMA Fungus">
        <title>Comparative genomic study of the Penicillium genus elucidates a diverse pangenome and 15 lateral gene transfer events.</title>
        <authorList>
            <person name="Petersen C."/>
            <person name="Sorensen T."/>
            <person name="Nielsen M.R."/>
            <person name="Sondergaard T.E."/>
            <person name="Sorensen J.L."/>
            <person name="Fitzpatrick D.A."/>
            <person name="Frisvad J.C."/>
            <person name="Nielsen K.L."/>
        </authorList>
    </citation>
    <scope>NUCLEOTIDE SEQUENCE</scope>
    <source>
        <strain evidence="2">IBT 20477</strain>
    </source>
</reference>
<comment type="caution">
    <text evidence="2">The sequence shown here is derived from an EMBL/GenBank/DDBJ whole genome shotgun (WGS) entry which is preliminary data.</text>
</comment>